<protein>
    <recommendedName>
        <fullName evidence="8">Protein RTA1</fullName>
    </recommendedName>
</protein>
<organism evidence="6 7">
    <name type="scientific">Fusarium oxysporum f. sp. cepae</name>
    <dbReference type="NCBI Taxonomy" id="396571"/>
    <lineage>
        <taxon>Eukaryota</taxon>
        <taxon>Fungi</taxon>
        <taxon>Dikarya</taxon>
        <taxon>Ascomycota</taxon>
        <taxon>Pezizomycotina</taxon>
        <taxon>Sordariomycetes</taxon>
        <taxon>Hypocreomycetidae</taxon>
        <taxon>Hypocreales</taxon>
        <taxon>Nectriaceae</taxon>
        <taxon>Fusarium</taxon>
        <taxon>Fusarium oxysporum species complex</taxon>
    </lineage>
</organism>
<sequence length="282" mass="31479">MADEYDFKLYRYTPSLAAAVISVAVFAILTGLHIWRLFRARAYYFTAFTIGGIFEVVGYAGRIWGHYDKESIAGFVIQAIPILVAPALFAASIYMILGRLIRAVDAVHLSLVPVQWVTRIFVTGDVIAFTLQAGGGGVQSGGTLDMSRIGEKMIVVGLFVQIAIFGFFVCTSILFHYRLYQSPTAESLQGTTPWRRYLYVLYGSSFLILVRSIFRVVEYLQGNAGYLISNEIFLYIFDAVLMAIVMLILVVWYVESLQPELLKPDSEGGVFSSLNTVELEPR</sequence>
<dbReference type="PANTHER" id="PTHR31465:SF1">
    <property type="entry name" value="PROTEIN RTA1-RELATED"/>
    <property type="match status" value="1"/>
</dbReference>
<gene>
    <name evidence="6" type="ORF">BFJ65_g18132</name>
</gene>
<comment type="caution">
    <text evidence="6">The sequence shown here is derived from an EMBL/GenBank/DDBJ whole genome shotgun (WGS) entry which is preliminary data.</text>
</comment>
<accession>A0A3L6MQ66</accession>
<dbReference type="Pfam" id="PF04479">
    <property type="entry name" value="RTA1"/>
    <property type="match status" value="1"/>
</dbReference>
<dbReference type="Proteomes" id="UP000270866">
    <property type="component" value="Unassembled WGS sequence"/>
</dbReference>
<dbReference type="EMBL" id="MRCU01000018">
    <property type="protein sequence ID" value="RKK06964.1"/>
    <property type="molecule type" value="Genomic_DNA"/>
</dbReference>
<feature type="transmembrane region" description="Helical" evidence="5">
    <location>
        <begin position="197"/>
        <end position="220"/>
    </location>
</feature>
<dbReference type="AlphaFoldDB" id="A0A3L6MQ66"/>
<comment type="subcellular location">
    <subcellularLocation>
        <location evidence="1">Membrane</location>
        <topology evidence="1">Multi-pass membrane protein</topology>
    </subcellularLocation>
</comment>
<evidence type="ECO:0000313" key="7">
    <source>
        <dbReference type="Proteomes" id="UP000270866"/>
    </source>
</evidence>
<evidence type="ECO:0000256" key="4">
    <source>
        <dbReference type="ARBA" id="ARBA00023136"/>
    </source>
</evidence>
<feature type="transmembrane region" description="Helical" evidence="5">
    <location>
        <begin position="154"/>
        <end position="177"/>
    </location>
</feature>
<name>A0A3L6MQ66_FUSOX</name>
<keyword evidence="4 5" id="KW-0472">Membrane</keyword>
<feature type="transmembrane region" description="Helical" evidence="5">
    <location>
        <begin position="12"/>
        <end position="35"/>
    </location>
</feature>
<feature type="transmembrane region" description="Helical" evidence="5">
    <location>
        <begin position="42"/>
        <end position="60"/>
    </location>
</feature>
<evidence type="ECO:0000256" key="5">
    <source>
        <dbReference type="SAM" id="Phobius"/>
    </source>
</evidence>
<keyword evidence="2 5" id="KW-0812">Transmembrane</keyword>
<dbReference type="InterPro" id="IPR007568">
    <property type="entry name" value="RTA1"/>
</dbReference>
<keyword evidence="3 5" id="KW-1133">Transmembrane helix</keyword>
<evidence type="ECO:0000313" key="6">
    <source>
        <dbReference type="EMBL" id="RKK06964.1"/>
    </source>
</evidence>
<proteinExistence type="predicted"/>
<dbReference type="PANTHER" id="PTHR31465">
    <property type="entry name" value="PROTEIN RTA1-RELATED"/>
    <property type="match status" value="1"/>
</dbReference>
<reference evidence="6 7" key="1">
    <citation type="journal article" date="2018" name="Sci. Rep.">
        <title>Characterisation of pathogen-specific regions and novel effector candidates in Fusarium oxysporum f. sp. cepae.</title>
        <authorList>
            <person name="Armitage A.D."/>
            <person name="Taylor A."/>
            <person name="Sobczyk M.K."/>
            <person name="Baxter L."/>
            <person name="Greenfield B.P."/>
            <person name="Bates H.J."/>
            <person name="Wilson F."/>
            <person name="Jackson A.C."/>
            <person name="Ott S."/>
            <person name="Harrison R.J."/>
            <person name="Clarkson J.P."/>
        </authorList>
    </citation>
    <scope>NUCLEOTIDE SEQUENCE [LARGE SCALE GENOMIC DNA]</scope>
    <source>
        <strain evidence="6 7">FoC_Fus2</strain>
    </source>
</reference>
<evidence type="ECO:0000256" key="1">
    <source>
        <dbReference type="ARBA" id="ARBA00004141"/>
    </source>
</evidence>
<feature type="transmembrane region" description="Helical" evidence="5">
    <location>
        <begin position="72"/>
        <end position="97"/>
    </location>
</feature>
<evidence type="ECO:0000256" key="2">
    <source>
        <dbReference type="ARBA" id="ARBA00022692"/>
    </source>
</evidence>
<evidence type="ECO:0000256" key="3">
    <source>
        <dbReference type="ARBA" id="ARBA00022989"/>
    </source>
</evidence>
<evidence type="ECO:0008006" key="8">
    <source>
        <dbReference type="Google" id="ProtNLM"/>
    </source>
</evidence>
<dbReference type="GO" id="GO:0016020">
    <property type="term" value="C:membrane"/>
    <property type="evidence" value="ECO:0007669"/>
    <property type="project" value="UniProtKB-SubCell"/>
</dbReference>
<feature type="transmembrane region" description="Helical" evidence="5">
    <location>
        <begin position="232"/>
        <end position="254"/>
    </location>
</feature>